<reference evidence="2" key="1">
    <citation type="journal article" date="2020" name="Ecol. Evol.">
        <title>Genome structure and content of the rice root-knot nematode (Meloidogyne graminicola).</title>
        <authorList>
            <person name="Phan N.T."/>
            <person name="Danchin E.G.J."/>
            <person name="Klopp C."/>
            <person name="Perfus-Barbeoch L."/>
            <person name="Kozlowski D.K."/>
            <person name="Koutsovoulos G.D."/>
            <person name="Lopez-Roques C."/>
            <person name="Bouchez O."/>
            <person name="Zahm M."/>
            <person name="Besnard G."/>
            <person name="Bellafiore S."/>
        </authorList>
    </citation>
    <scope>NUCLEOTIDE SEQUENCE</scope>
    <source>
        <strain evidence="2">VN-18</strain>
    </source>
</reference>
<feature type="domain" description="F-box" evidence="1">
    <location>
        <begin position="1"/>
        <end position="47"/>
    </location>
</feature>
<evidence type="ECO:0000313" key="2">
    <source>
        <dbReference type="EMBL" id="KAF7638282.1"/>
    </source>
</evidence>
<dbReference type="Proteomes" id="UP000605970">
    <property type="component" value="Unassembled WGS sequence"/>
</dbReference>
<dbReference type="EMBL" id="JABEBT010000013">
    <property type="protein sequence ID" value="KAF7638282.1"/>
    <property type="molecule type" value="Genomic_DNA"/>
</dbReference>
<dbReference type="PROSITE" id="PS50181">
    <property type="entry name" value="FBOX"/>
    <property type="match status" value="1"/>
</dbReference>
<gene>
    <name evidence="2" type="ORF">Mgra_00002256</name>
</gene>
<organism evidence="2 3">
    <name type="scientific">Meloidogyne graminicola</name>
    <dbReference type="NCBI Taxonomy" id="189291"/>
    <lineage>
        <taxon>Eukaryota</taxon>
        <taxon>Metazoa</taxon>
        <taxon>Ecdysozoa</taxon>
        <taxon>Nematoda</taxon>
        <taxon>Chromadorea</taxon>
        <taxon>Rhabditida</taxon>
        <taxon>Tylenchina</taxon>
        <taxon>Tylenchomorpha</taxon>
        <taxon>Tylenchoidea</taxon>
        <taxon>Meloidogynidae</taxon>
        <taxon>Meloidogyninae</taxon>
        <taxon>Meloidogyne</taxon>
    </lineage>
</organism>
<proteinExistence type="predicted"/>
<evidence type="ECO:0000259" key="1">
    <source>
        <dbReference type="PROSITE" id="PS50181"/>
    </source>
</evidence>
<dbReference type="OrthoDB" id="5886925at2759"/>
<evidence type="ECO:0000313" key="3">
    <source>
        <dbReference type="Proteomes" id="UP000605970"/>
    </source>
</evidence>
<accession>A0A8S9ZYA0</accession>
<name>A0A8S9ZYA0_9BILA</name>
<dbReference type="InterPro" id="IPR001810">
    <property type="entry name" value="F-box_dom"/>
</dbReference>
<comment type="caution">
    <text evidence="2">The sequence shown here is derived from an EMBL/GenBank/DDBJ whole genome shotgun (WGS) entry which is preliminary data.</text>
</comment>
<keyword evidence="3" id="KW-1185">Reference proteome</keyword>
<sequence length="279" mass="33732">MIILPSEIWFDIFKLLNYNQLCNLRLTKHLFLLLIDQYKNNLALKQFYSLELDREGHDYMNSWLKAKDIYNDMLNNYGYGIDLFKPNNELIKKWNIALSERIPLFIPEMYTKLRTAEYNIIITIKEKDPYNQRLRLFLPHFPERIGQLIFIRYWLEQLSFCSFLLPFCYCDCYYAIFNPKILNLLFDNNNLFNFNSQIAGLYIAKNNLELNKQFIEFISKYLIITKCLYLCIGEQNYEEIIKLILNYGNKINKIRICYENIFEPSLIIETIIKVFFNFF</sequence>
<protein>
    <submittedName>
        <fullName evidence="2">F-box domain-containing protein</fullName>
    </submittedName>
</protein>
<dbReference type="AlphaFoldDB" id="A0A8S9ZYA0"/>